<evidence type="ECO:0000313" key="6">
    <source>
        <dbReference type="Proteomes" id="UP000199532"/>
    </source>
</evidence>
<protein>
    <submittedName>
        <fullName evidence="5">Regulatory protein, luxR family</fullName>
    </submittedName>
</protein>
<proteinExistence type="predicted"/>
<dbReference type="STRING" id="408657.SAMN04487995_2167"/>
<dbReference type="OrthoDB" id="965844at2"/>
<accession>A0A1H6TKY6</accession>
<evidence type="ECO:0000313" key="5">
    <source>
        <dbReference type="EMBL" id="SEI77827.1"/>
    </source>
</evidence>
<dbReference type="InterPro" id="IPR036388">
    <property type="entry name" value="WH-like_DNA-bd_sf"/>
</dbReference>
<dbReference type="PROSITE" id="PS50043">
    <property type="entry name" value="HTH_LUXR_2"/>
    <property type="match status" value="1"/>
</dbReference>
<evidence type="ECO:0000259" key="4">
    <source>
        <dbReference type="PROSITE" id="PS50043"/>
    </source>
</evidence>
<dbReference type="Proteomes" id="UP000199532">
    <property type="component" value="Unassembled WGS sequence"/>
</dbReference>
<organism evidence="5 6">
    <name type="scientific">Dyadobacter koreensis</name>
    <dbReference type="NCBI Taxonomy" id="408657"/>
    <lineage>
        <taxon>Bacteria</taxon>
        <taxon>Pseudomonadati</taxon>
        <taxon>Bacteroidota</taxon>
        <taxon>Cytophagia</taxon>
        <taxon>Cytophagales</taxon>
        <taxon>Spirosomataceae</taxon>
        <taxon>Dyadobacter</taxon>
    </lineage>
</organism>
<dbReference type="PANTHER" id="PTHR44688:SF16">
    <property type="entry name" value="DNA-BINDING TRANSCRIPTIONAL ACTIVATOR DEVR_DOSR"/>
    <property type="match status" value="1"/>
</dbReference>
<dbReference type="Gene3D" id="1.10.10.10">
    <property type="entry name" value="Winged helix-like DNA-binding domain superfamily/Winged helix DNA-binding domain"/>
    <property type="match status" value="1"/>
</dbReference>
<dbReference type="PANTHER" id="PTHR44688">
    <property type="entry name" value="DNA-BINDING TRANSCRIPTIONAL ACTIVATOR DEVR_DOSR"/>
    <property type="match status" value="1"/>
</dbReference>
<evidence type="ECO:0000256" key="3">
    <source>
        <dbReference type="ARBA" id="ARBA00023163"/>
    </source>
</evidence>
<dbReference type="CDD" id="cd06170">
    <property type="entry name" value="LuxR_C_like"/>
    <property type="match status" value="1"/>
</dbReference>
<dbReference type="SMART" id="SM00421">
    <property type="entry name" value="HTH_LUXR"/>
    <property type="match status" value="1"/>
</dbReference>
<dbReference type="SUPFAM" id="SSF55785">
    <property type="entry name" value="PYP-like sensor domain (PAS domain)"/>
    <property type="match status" value="1"/>
</dbReference>
<reference evidence="5 6" key="1">
    <citation type="submission" date="2016-10" db="EMBL/GenBank/DDBJ databases">
        <authorList>
            <person name="de Groot N.N."/>
        </authorList>
    </citation>
    <scope>NUCLEOTIDE SEQUENCE [LARGE SCALE GENOMIC DNA]</scope>
    <source>
        <strain evidence="5 6">DSM 19938</strain>
    </source>
</reference>
<dbReference type="PROSITE" id="PS00622">
    <property type="entry name" value="HTH_LUXR_1"/>
    <property type="match status" value="1"/>
</dbReference>
<gene>
    <name evidence="5" type="ORF">SAMN04487995_2167</name>
</gene>
<dbReference type="AlphaFoldDB" id="A0A1H6TKY6"/>
<keyword evidence="3" id="KW-0804">Transcription</keyword>
<keyword evidence="2" id="KW-0238">DNA-binding</keyword>
<dbReference type="InterPro" id="IPR016032">
    <property type="entry name" value="Sig_transdc_resp-reg_C-effctor"/>
</dbReference>
<keyword evidence="1" id="KW-0805">Transcription regulation</keyword>
<dbReference type="EMBL" id="FNXY01000003">
    <property type="protein sequence ID" value="SEI77827.1"/>
    <property type="molecule type" value="Genomic_DNA"/>
</dbReference>
<dbReference type="RefSeq" id="WP_090335165.1">
    <property type="nucleotide sequence ID" value="NZ_FNXY01000003.1"/>
</dbReference>
<keyword evidence="6" id="KW-1185">Reference proteome</keyword>
<dbReference type="SUPFAM" id="SSF46894">
    <property type="entry name" value="C-terminal effector domain of the bipartite response regulators"/>
    <property type="match status" value="1"/>
</dbReference>
<dbReference type="InterPro" id="IPR000792">
    <property type="entry name" value="Tscrpt_reg_LuxR_C"/>
</dbReference>
<name>A0A1H6TKY6_9BACT</name>
<sequence length="226" mass="26283">MLLKGSFESLVAERVKAIDDIADRLPVIVIISKISDFSVVYMSPRGLKLLEMTLEELQEIKAEYQYRFFNIEDSDDYWPKFRKMLMNNDMDQSVAYLQQVKHANRDDWAWYISSTRIFLKDENGAPYLIITTATAIDDMKHMPLKAERLLRENNFLRNNYQKFSRLGKREKEILKLVALGQSSPEIGDSLHIASATVDAHRKNIKRKLGISSSYDFSEYARAFDLI</sequence>
<feature type="domain" description="HTH luxR-type" evidence="4">
    <location>
        <begin position="159"/>
        <end position="224"/>
    </location>
</feature>
<dbReference type="GO" id="GO:0003677">
    <property type="term" value="F:DNA binding"/>
    <property type="evidence" value="ECO:0007669"/>
    <property type="project" value="UniProtKB-KW"/>
</dbReference>
<dbReference type="InterPro" id="IPR035965">
    <property type="entry name" value="PAS-like_dom_sf"/>
</dbReference>
<dbReference type="PRINTS" id="PR00038">
    <property type="entry name" value="HTHLUXR"/>
</dbReference>
<evidence type="ECO:0000256" key="1">
    <source>
        <dbReference type="ARBA" id="ARBA00023015"/>
    </source>
</evidence>
<dbReference type="Pfam" id="PF00196">
    <property type="entry name" value="GerE"/>
    <property type="match status" value="1"/>
</dbReference>
<dbReference type="Gene3D" id="3.30.450.20">
    <property type="entry name" value="PAS domain"/>
    <property type="match status" value="1"/>
</dbReference>
<dbReference type="GO" id="GO:0006355">
    <property type="term" value="P:regulation of DNA-templated transcription"/>
    <property type="evidence" value="ECO:0007669"/>
    <property type="project" value="InterPro"/>
</dbReference>
<evidence type="ECO:0000256" key="2">
    <source>
        <dbReference type="ARBA" id="ARBA00023125"/>
    </source>
</evidence>